<dbReference type="Gene3D" id="3.20.20.140">
    <property type="entry name" value="Metal-dependent hydrolases"/>
    <property type="match status" value="1"/>
</dbReference>
<dbReference type="SUPFAM" id="SSF89550">
    <property type="entry name" value="PHP domain-like"/>
    <property type="match status" value="1"/>
</dbReference>
<protein>
    <recommendedName>
        <fullName evidence="3">SLH domain-containing protein</fullName>
    </recommendedName>
</protein>
<dbReference type="PROSITE" id="PS51272">
    <property type="entry name" value="SLH"/>
    <property type="match status" value="1"/>
</dbReference>
<feature type="chain" id="PRO_5047014969" description="SLH domain-containing protein" evidence="2">
    <location>
        <begin position="29"/>
        <end position="1531"/>
    </location>
</feature>
<evidence type="ECO:0000313" key="4">
    <source>
        <dbReference type="EMBL" id="MBM7560866.1"/>
    </source>
</evidence>
<evidence type="ECO:0000256" key="1">
    <source>
        <dbReference type="ARBA" id="ARBA00022737"/>
    </source>
</evidence>
<sequence length="1531" mass="166871">MNNRLKQVLSMLMVLMLTVTSMGLPVYAEESGAVYTIKEALALEDGTENVTIRGTLAYFATSYSNPVIHAEIDGEVYALYVYGSAPDGAKIGDEIELTGTFQYYNGLPQIGSIKSSKIIGPSEVIPAAEMTVAEIMENGLNHLGRLVKIKDVTLGEYDGGGNTQITDATGSINIYKAIPYPVLVEEGDVVDVYAMIATYKTSLQLYTGPSDTNGYHVYDVVTDTKAPVVELNDFYPAAKPNLPYTITVKAADNKGIESVYASYAVGNVGQEDQLMTFDEADRVYELTIPGTEIPATGESLEFTIKAVDAAELETVSDKVSVEVDSTPQFVALSPERNAITEDDYAPIISVELINQGTAPEVTLTLTKDDVEVLSAVEMASGSEEGLYAYATSDLEAGQYKATVVVTRADGKSSVESWNFIVGTPEARPFFGQLHAHTAEYSDGSGTLSDALTYLKSISASDRVDFISITDHSNYFDTTSAANPAEALNDKTLMTPESLEKWNTYVQTMRDFNEDNFGKAITLPGFEMTWSGGPGHINTFNSDGLVSRNNNDLNSKSNDAGMQAYYDMLIQDTDPMANLSQFNHPGTTFGTFSDFAYWSPSYDNKMVAVEVGNGEGAIDSGGYFASYAEYTKALDKGWHVAPTNNQDNHKGKWGNSNTARTVIITDTLSEDGLLKGLKNMSVYATEDHNLNITYTVNDQMLGSIIAEVPTEALKFSVNVSDPDDADVISKIDIITNGGRIAASKSFEDNSVEWDFELEPDQGYYYVRVTQADKHIAVTAPVWIGQAPLVGVSSFDTTTKMPVTNEALTLEATLFNNEFEAAVVKEMSYSVNGDVVETETLNQPIDSASVYKYSLDYTPSEARVETVVLTATIEVNGESRQFTQTATLNVRDSEKLIYIGIDASHNNEYVRGNYKDSMGNFATMAVDFDVRVVELETREALLAATQNDKYEMLIFTPPTRRDGRDFLVGYSNYSDEEIEAIKAFAESGKTVIVTGWSDYYENYEAYTDGTPYALPAEDQMSAQQNRLLKALGSSLRIADDQIKDDVNNGGQPQRLYLEEYNLDNPFLEGVLPGEQVYSNYGGASIYAVDGEGMPTKTLAATVNPMVYGFETSESSDSDGDGTTGIEGVEVPKYDNKHMVAASETVSYGETSATIIAAGAAFMSNFEIQVALDSYSTPAYSNFTILENVVASVNPVVVTDIKAVHAAEEGEKFTIEGIATSNASGYDKETAFFDTIYVQDASAGINVFPVAGDLQAGQTVRITGTTSSYNGERQLNVEKITIVDQAVKALPEPIKATAEAIELATYLGSLVEVSGRVSKIDLVNGVVESIYVTDASGETCRVFIDGYITKDKEIENLVIDAPITAVGLSSIDAVRPRIRVRDRADVVISEPESLVIGHWSEHTIRFMSDFGDLVNMDTMDPDAAVTKGDFKAYVEFFRDYTGIDWSESVYNQTLTRLEAMLVFADFLEVNKRPVDYDNRLDTYSDKDLIPADAVDAVSTVLNTGTFNGVSETELAPNRNITHAETLQALYNLMH</sequence>
<gene>
    <name evidence="4" type="ORF">JOC49_000380</name>
</gene>
<proteinExistence type="predicted"/>
<reference evidence="4 5" key="1">
    <citation type="submission" date="2021-01" db="EMBL/GenBank/DDBJ databases">
        <title>Genomic Encyclopedia of Type Strains, Phase IV (KMG-IV): sequencing the most valuable type-strain genomes for metagenomic binning, comparative biology and taxonomic classification.</title>
        <authorList>
            <person name="Goeker M."/>
        </authorList>
    </citation>
    <scope>NUCLEOTIDE SEQUENCE [LARGE SCALE GENOMIC DNA]</scope>
    <source>
        <strain evidence="4 5">DSM 24436</strain>
    </source>
</reference>
<dbReference type="CDD" id="cd04486">
    <property type="entry name" value="YhcR_OBF_like"/>
    <property type="match status" value="1"/>
</dbReference>
<keyword evidence="1" id="KW-0677">Repeat</keyword>
<dbReference type="InterPro" id="IPR016195">
    <property type="entry name" value="Pol/histidinol_Pase-like"/>
</dbReference>
<keyword evidence="2" id="KW-0732">Signal</keyword>
<dbReference type="InterPro" id="IPR001119">
    <property type="entry name" value="SLH_dom"/>
</dbReference>
<comment type="caution">
    <text evidence="4">The sequence shown here is derived from an EMBL/GenBank/DDBJ whole genome shotgun (WGS) entry which is preliminary data.</text>
</comment>
<dbReference type="NCBIfam" id="NF038032">
    <property type="entry name" value="CehA_McbA_metalo"/>
    <property type="match status" value="1"/>
</dbReference>
<name>A0ABS2MN80_9FIRM</name>
<accession>A0ABS2MN80</accession>
<dbReference type="Proteomes" id="UP000767854">
    <property type="component" value="Unassembled WGS sequence"/>
</dbReference>
<evidence type="ECO:0000256" key="2">
    <source>
        <dbReference type="SAM" id="SignalP"/>
    </source>
</evidence>
<keyword evidence="5" id="KW-1185">Reference proteome</keyword>
<feature type="domain" description="SLH" evidence="3">
    <location>
        <begin position="1477"/>
        <end position="1531"/>
    </location>
</feature>
<evidence type="ECO:0000313" key="5">
    <source>
        <dbReference type="Proteomes" id="UP000767854"/>
    </source>
</evidence>
<feature type="signal peptide" evidence="2">
    <location>
        <begin position="1"/>
        <end position="28"/>
    </location>
</feature>
<organism evidence="4 5">
    <name type="scientific">Fusibacter tunisiensis</name>
    <dbReference type="NCBI Taxonomy" id="1008308"/>
    <lineage>
        <taxon>Bacteria</taxon>
        <taxon>Bacillati</taxon>
        <taxon>Bacillota</taxon>
        <taxon>Clostridia</taxon>
        <taxon>Eubacteriales</taxon>
        <taxon>Eubacteriales Family XII. Incertae Sedis</taxon>
        <taxon>Fusibacter</taxon>
    </lineage>
</organism>
<evidence type="ECO:0000259" key="3">
    <source>
        <dbReference type="PROSITE" id="PS51272"/>
    </source>
</evidence>
<dbReference type="EMBL" id="JAFBDT010000002">
    <property type="protein sequence ID" value="MBM7560866.1"/>
    <property type="molecule type" value="Genomic_DNA"/>
</dbReference>
<dbReference type="RefSeq" id="WP_204661634.1">
    <property type="nucleotide sequence ID" value="NZ_JAFBDT010000002.1"/>
</dbReference>